<dbReference type="InterPro" id="IPR044855">
    <property type="entry name" value="CoA-Trfase_III_dom3_sf"/>
</dbReference>
<organism evidence="2 3">
    <name type="scientific">Mesorhizobium hawassense</name>
    <dbReference type="NCBI Taxonomy" id="1209954"/>
    <lineage>
        <taxon>Bacteria</taxon>
        <taxon>Pseudomonadati</taxon>
        <taxon>Pseudomonadota</taxon>
        <taxon>Alphaproteobacteria</taxon>
        <taxon>Hyphomicrobiales</taxon>
        <taxon>Phyllobacteriaceae</taxon>
        <taxon>Mesorhizobium</taxon>
    </lineage>
</organism>
<protein>
    <submittedName>
        <fullName evidence="2">CoA transferase</fullName>
    </submittedName>
</protein>
<evidence type="ECO:0000313" key="3">
    <source>
        <dbReference type="Proteomes" id="UP000251558"/>
    </source>
</evidence>
<dbReference type="GO" id="GO:0008410">
    <property type="term" value="F:CoA-transferase activity"/>
    <property type="evidence" value="ECO:0007669"/>
    <property type="project" value="TreeGrafter"/>
</dbReference>
<dbReference type="Gene3D" id="3.40.50.10540">
    <property type="entry name" value="Crotonobetainyl-coa:carnitine coa-transferase, domain 1"/>
    <property type="match status" value="1"/>
</dbReference>
<dbReference type="Pfam" id="PF02515">
    <property type="entry name" value="CoA_transf_3"/>
    <property type="match status" value="1"/>
</dbReference>
<sequence length="403" mass="44300">MKEREVTLPLEGIRVCDLSQIMFGPCGTQILGDFGADIIKIEKPGIGDLSRGIDRFRDRPDQESANFLAMNRNKKSIVIDVKSDEGRALLKEIAIKSDVFVHNFRPGVVERMGLGYDDIKALKPDIIYVAGSGFGADGPLADKGGMDFVAQAISGIAHGNKDSNGKPQLFPVSASDFSSGMLLVQAVLLALLHRGRTGEGQKIEINLLDVYMVMQQQEVTQKLRTGKDFNPLVQDPMDIFATADGFISVIAVFKPNPVSDICRALEIADITVEPEFATLALQMSNRKEYRRRMAEGFAKFSTEECARRLDKVDILNSPVLALDETLAHPQVHHNDIMIELDHPTAGVVKTVGNAIKSSAYPRISRNPPPVLGQHSTEVLRELGYGEDRIAELIAQRIVNQARI</sequence>
<reference evidence="2 3" key="2">
    <citation type="submission" date="2018-07" db="EMBL/GenBank/DDBJ databases">
        <title>Diversity of Mesorhizobium strains in Brazil.</title>
        <authorList>
            <person name="Helene L.C.F."/>
            <person name="Dall'Agnol R."/>
            <person name="Delamuta J.R.M."/>
            <person name="Hungria M."/>
        </authorList>
    </citation>
    <scope>NUCLEOTIDE SEQUENCE [LARGE SCALE GENOMIC DNA]</scope>
    <source>
        <strain evidence="2 3">AC99b</strain>
    </source>
</reference>
<keyword evidence="3" id="KW-1185">Reference proteome</keyword>
<name>A0A330HLX1_9HYPH</name>
<dbReference type="Proteomes" id="UP000251558">
    <property type="component" value="Unassembled WGS sequence"/>
</dbReference>
<dbReference type="SUPFAM" id="SSF89796">
    <property type="entry name" value="CoA-transferase family III (CaiB/BaiF)"/>
    <property type="match status" value="1"/>
</dbReference>
<gene>
    <name evidence="2" type="ORF">DPM33_17700</name>
</gene>
<dbReference type="AlphaFoldDB" id="A0A330HLX1"/>
<accession>A0A330HLX1</accession>
<comment type="caution">
    <text evidence="2">The sequence shown here is derived from an EMBL/GenBank/DDBJ whole genome shotgun (WGS) entry which is preliminary data.</text>
</comment>
<dbReference type="PANTHER" id="PTHR48207">
    <property type="entry name" value="SUCCINATE--HYDROXYMETHYLGLUTARATE COA-TRANSFERASE"/>
    <property type="match status" value="1"/>
</dbReference>
<dbReference type="InterPro" id="IPR050483">
    <property type="entry name" value="CoA-transferase_III_domain"/>
</dbReference>
<dbReference type="InterPro" id="IPR003673">
    <property type="entry name" value="CoA-Trfase_fam_III"/>
</dbReference>
<dbReference type="Gene3D" id="3.30.1540.10">
    <property type="entry name" value="formyl-coa transferase, domain 3"/>
    <property type="match status" value="1"/>
</dbReference>
<evidence type="ECO:0000313" key="2">
    <source>
        <dbReference type="EMBL" id="RAZ89415.1"/>
    </source>
</evidence>
<evidence type="ECO:0000256" key="1">
    <source>
        <dbReference type="ARBA" id="ARBA00022679"/>
    </source>
</evidence>
<reference evidence="3" key="1">
    <citation type="submission" date="2018-06" db="EMBL/GenBank/DDBJ databases">
        <authorList>
            <person name="Helene L.C."/>
            <person name="Dall'Agnol R."/>
            <person name="Delamuta J.R."/>
            <person name="Hungria M."/>
        </authorList>
    </citation>
    <scope>NUCLEOTIDE SEQUENCE [LARGE SCALE GENOMIC DNA]</scope>
    <source>
        <strain evidence="3">AC99b</strain>
    </source>
</reference>
<dbReference type="EMBL" id="QMBP01000008">
    <property type="protein sequence ID" value="RAZ89415.1"/>
    <property type="molecule type" value="Genomic_DNA"/>
</dbReference>
<proteinExistence type="predicted"/>
<dbReference type="InterPro" id="IPR023606">
    <property type="entry name" value="CoA-Trfase_III_dom_1_sf"/>
</dbReference>
<dbReference type="PANTHER" id="PTHR48207:SF3">
    <property type="entry name" value="SUCCINATE--HYDROXYMETHYLGLUTARATE COA-TRANSFERASE"/>
    <property type="match status" value="1"/>
</dbReference>
<keyword evidence="1 2" id="KW-0808">Transferase</keyword>